<gene>
    <name evidence="4" type="ORF">D8674_033797</name>
</gene>
<evidence type="ECO:0000313" key="4">
    <source>
        <dbReference type="EMBL" id="KAB2629002.1"/>
    </source>
</evidence>
<dbReference type="AlphaFoldDB" id="A0A5N5HS63"/>
<feature type="domain" description="FAF" evidence="3">
    <location>
        <begin position="110"/>
        <end position="168"/>
    </location>
</feature>
<dbReference type="PANTHER" id="PTHR33155:SF17">
    <property type="entry name" value="F2E2.18-RELATED"/>
    <property type="match status" value="1"/>
</dbReference>
<organism evidence="4 5">
    <name type="scientific">Pyrus ussuriensis x Pyrus communis</name>
    <dbReference type="NCBI Taxonomy" id="2448454"/>
    <lineage>
        <taxon>Eukaryota</taxon>
        <taxon>Viridiplantae</taxon>
        <taxon>Streptophyta</taxon>
        <taxon>Embryophyta</taxon>
        <taxon>Tracheophyta</taxon>
        <taxon>Spermatophyta</taxon>
        <taxon>Magnoliopsida</taxon>
        <taxon>eudicotyledons</taxon>
        <taxon>Gunneridae</taxon>
        <taxon>Pentapetalae</taxon>
        <taxon>rosids</taxon>
        <taxon>fabids</taxon>
        <taxon>Rosales</taxon>
        <taxon>Rosaceae</taxon>
        <taxon>Amygdaloideae</taxon>
        <taxon>Maleae</taxon>
        <taxon>Pyrus</taxon>
    </lineage>
</organism>
<comment type="similarity">
    <text evidence="1">Belongs to the fantastic four family.</text>
</comment>
<dbReference type="PANTHER" id="PTHR33155">
    <property type="entry name" value="FANTASTIC FOUR-LIKE PROTEIN (DUF3049)"/>
    <property type="match status" value="1"/>
</dbReference>
<evidence type="ECO:0000259" key="3">
    <source>
        <dbReference type="Pfam" id="PF11250"/>
    </source>
</evidence>
<feature type="region of interest" description="Disordered" evidence="2">
    <location>
        <begin position="182"/>
        <end position="228"/>
    </location>
</feature>
<reference evidence="4 5" key="3">
    <citation type="submission" date="2019-11" db="EMBL/GenBank/DDBJ databases">
        <title>A de novo genome assembly of a pear dwarfing rootstock.</title>
        <authorList>
            <person name="Wang F."/>
            <person name="Wang J."/>
            <person name="Li S."/>
            <person name="Zhang Y."/>
            <person name="Fang M."/>
            <person name="Ma L."/>
            <person name="Zhao Y."/>
            <person name="Jiang S."/>
        </authorList>
    </citation>
    <scope>NUCLEOTIDE SEQUENCE [LARGE SCALE GENOMIC DNA]</scope>
    <source>
        <strain evidence="4">S2</strain>
        <tissue evidence="4">Leaf</tissue>
    </source>
</reference>
<reference evidence="4 5" key="1">
    <citation type="submission" date="2019-09" db="EMBL/GenBank/DDBJ databases">
        <authorList>
            <person name="Ou C."/>
        </authorList>
    </citation>
    <scope>NUCLEOTIDE SEQUENCE [LARGE SCALE GENOMIC DNA]</scope>
    <source>
        <strain evidence="4">S2</strain>
        <tissue evidence="4">Leaf</tissue>
    </source>
</reference>
<dbReference type="EMBL" id="SMOL01000148">
    <property type="protein sequence ID" value="KAB2629002.1"/>
    <property type="molecule type" value="Genomic_DNA"/>
</dbReference>
<dbReference type="Pfam" id="PF11250">
    <property type="entry name" value="FAF"/>
    <property type="match status" value="1"/>
</dbReference>
<keyword evidence="5" id="KW-1185">Reference proteome</keyword>
<accession>A0A5N5HS63</accession>
<feature type="region of interest" description="Disordered" evidence="2">
    <location>
        <begin position="1"/>
        <end position="22"/>
    </location>
</feature>
<proteinExistence type="inferred from homology"/>
<sequence length="274" mass="30287">MQIPNEPRRCQNQTPSPLEFGLNPLTLDPKKNLSHKTCNMTLSDLLSPTSSSLLTGDYIGMESSVDVLKDCDDHKLQLKVTGSGGDGHDGSFGQRVRSRREQKWALKNKEFPPPIQLLARTENLPSHMPWVLKRHYTDDGRLILTEEKVKHHEYLRAHRSNGRLTLQLVLLDDEILIPPFACNGNENENENENENGDMNKNEIGNDVGDGSHDNNDDDGCEDDDEDDVVEDQKISGIGGSGASAGKCFSFNSVGTGSPCIFGVPVLPAMRHVRS</sequence>
<dbReference type="OrthoDB" id="1928183at2759"/>
<comment type="caution">
    <text evidence="4">The sequence shown here is derived from an EMBL/GenBank/DDBJ whole genome shotgun (WGS) entry which is preliminary data.</text>
</comment>
<evidence type="ECO:0000313" key="5">
    <source>
        <dbReference type="Proteomes" id="UP000327157"/>
    </source>
</evidence>
<dbReference type="InterPro" id="IPR046431">
    <property type="entry name" value="FAF_dom"/>
</dbReference>
<name>A0A5N5HS63_9ROSA</name>
<dbReference type="Proteomes" id="UP000327157">
    <property type="component" value="Chromosome 8"/>
</dbReference>
<protein>
    <recommendedName>
        <fullName evidence="3">FAF domain-containing protein</fullName>
    </recommendedName>
</protein>
<evidence type="ECO:0000256" key="2">
    <source>
        <dbReference type="SAM" id="MobiDB-lite"/>
    </source>
</evidence>
<dbReference type="InterPro" id="IPR021410">
    <property type="entry name" value="FAF"/>
</dbReference>
<reference evidence="5" key="2">
    <citation type="submission" date="2019-10" db="EMBL/GenBank/DDBJ databases">
        <title>A de novo genome assembly of a pear dwarfing rootstock.</title>
        <authorList>
            <person name="Wang F."/>
            <person name="Wang J."/>
            <person name="Li S."/>
            <person name="Zhang Y."/>
            <person name="Fang M."/>
            <person name="Ma L."/>
            <person name="Zhao Y."/>
            <person name="Jiang S."/>
        </authorList>
    </citation>
    <scope>NUCLEOTIDE SEQUENCE [LARGE SCALE GENOMIC DNA]</scope>
</reference>
<feature type="compositionally biased region" description="Low complexity" evidence="2">
    <location>
        <begin position="196"/>
        <end position="208"/>
    </location>
</feature>
<evidence type="ECO:0000256" key="1">
    <source>
        <dbReference type="ARBA" id="ARBA00008690"/>
    </source>
</evidence>
<feature type="compositionally biased region" description="Acidic residues" evidence="2">
    <location>
        <begin position="215"/>
        <end position="228"/>
    </location>
</feature>